<feature type="transmembrane region" description="Helical" evidence="1">
    <location>
        <begin position="95"/>
        <end position="112"/>
    </location>
</feature>
<feature type="transmembrane region" description="Helical" evidence="1">
    <location>
        <begin position="193"/>
        <end position="212"/>
    </location>
</feature>
<dbReference type="Proteomes" id="UP000479756">
    <property type="component" value="Unassembled WGS sequence"/>
</dbReference>
<dbReference type="RefSeq" id="WP_163472152.1">
    <property type="nucleotide sequence ID" value="NZ_JAAGWZ010000001.1"/>
</dbReference>
<dbReference type="AlphaFoldDB" id="A0A7C9PM44"/>
<comment type="caution">
    <text evidence="2">The sequence shown here is derived from an EMBL/GenBank/DDBJ whole genome shotgun (WGS) entry which is preliminary data.</text>
</comment>
<keyword evidence="1" id="KW-0472">Membrane</keyword>
<evidence type="ECO:0000313" key="3">
    <source>
        <dbReference type="Proteomes" id="UP000479756"/>
    </source>
</evidence>
<sequence>MPTIAPPRRGARLLQAPVLVWSAFILAHLWLGFLNYTAPGLPMGDVTIVYEGWARQSTLAHYTVGIDSVWVYPLAALLPILLAAVFGLANYPATWLSIVLVLDLAAFAVVVGRGTRPGGVRAGWWWTAFLLLLGPIALGRLDSVSVPLAVIAMIVVSHRPQAAAVLLAIATWIKVWPVALIGAVAVTLRRRGIVVATVLAVSGAIVVIGLVLGSGSNVLSFITQQTGRGLQIESPVSTIWLWLADLHVPGVQVYYDTQILTFQIRGPGTEVAAALMNPILGLAALLVLTLGVIAVRHGVPETMILPPLALALVTALFAFNKVGSPQYMTWIAVPVILGLVTHAAGDGRSFRTPAVLALVLAGLTQIIYPYLYNSLLVVAPWMLVVVTLRNALLLALVAWAMRELWVLAREHR</sequence>
<feature type="transmembrane region" description="Helical" evidence="1">
    <location>
        <begin position="162"/>
        <end position="186"/>
    </location>
</feature>
<feature type="transmembrane region" description="Helical" evidence="1">
    <location>
        <begin position="327"/>
        <end position="345"/>
    </location>
</feature>
<feature type="transmembrane region" description="Helical" evidence="1">
    <location>
        <begin position="12"/>
        <end position="33"/>
    </location>
</feature>
<protein>
    <submittedName>
        <fullName evidence="2">DUF2029 domain-containing protein</fullName>
    </submittedName>
</protein>
<feature type="transmembrane region" description="Helical" evidence="1">
    <location>
        <begin position="378"/>
        <end position="401"/>
    </location>
</feature>
<reference evidence="2 3" key="1">
    <citation type="journal article" date="2014" name="Int. J. Syst. Evol. Microbiol.">
        <title>Description of Galbitalea soli gen. nov., sp. nov., and Frondihabitans sucicola sp. nov.</title>
        <authorList>
            <person name="Kim S.J."/>
            <person name="Lim J.M."/>
            <person name="Ahn J.H."/>
            <person name="Weon H.Y."/>
            <person name="Hamada M."/>
            <person name="Suzuki K."/>
            <person name="Ahn T.Y."/>
            <person name="Kwon S.W."/>
        </authorList>
    </citation>
    <scope>NUCLEOTIDE SEQUENCE [LARGE SCALE GENOMIC DNA]</scope>
    <source>
        <strain evidence="2 3">NBRC 108727</strain>
    </source>
</reference>
<feature type="transmembrane region" description="Helical" evidence="1">
    <location>
        <begin position="69"/>
        <end position="89"/>
    </location>
</feature>
<dbReference type="EMBL" id="JAAGWZ010000001">
    <property type="protein sequence ID" value="NEM90509.1"/>
    <property type="molecule type" value="Genomic_DNA"/>
</dbReference>
<proteinExistence type="predicted"/>
<accession>A0A7C9PM44</accession>
<keyword evidence="3" id="KW-1185">Reference proteome</keyword>
<evidence type="ECO:0000313" key="2">
    <source>
        <dbReference type="EMBL" id="NEM90509.1"/>
    </source>
</evidence>
<feature type="transmembrane region" description="Helical" evidence="1">
    <location>
        <begin position="275"/>
        <end position="295"/>
    </location>
</feature>
<evidence type="ECO:0000256" key="1">
    <source>
        <dbReference type="SAM" id="Phobius"/>
    </source>
</evidence>
<feature type="transmembrane region" description="Helical" evidence="1">
    <location>
        <begin position="124"/>
        <end position="156"/>
    </location>
</feature>
<feature type="transmembrane region" description="Helical" evidence="1">
    <location>
        <begin position="302"/>
        <end position="321"/>
    </location>
</feature>
<feature type="transmembrane region" description="Helical" evidence="1">
    <location>
        <begin position="352"/>
        <end position="372"/>
    </location>
</feature>
<name>A0A7C9PM44_9MICO</name>
<organism evidence="2 3">
    <name type="scientific">Galbitalea soli</name>
    <dbReference type="NCBI Taxonomy" id="1268042"/>
    <lineage>
        <taxon>Bacteria</taxon>
        <taxon>Bacillati</taxon>
        <taxon>Actinomycetota</taxon>
        <taxon>Actinomycetes</taxon>
        <taxon>Micrococcales</taxon>
        <taxon>Microbacteriaceae</taxon>
        <taxon>Galbitalea</taxon>
    </lineage>
</organism>
<keyword evidence="1" id="KW-1133">Transmembrane helix</keyword>
<gene>
    <name evidence="2" type="ORF">G3T37_03975</name>
</gene>
<keyword evidence="1" id="KW-0812">Transmembrane</keyword>